<evidence type="ECO:0000313" key="1">
    <source>
        <dbReference type="EMBL" id="EFN59226.1"/>
    </source>
</evidence>
<dbReference type="Pfam" id="PF13671">
    <property type="entry name" value="AAA_33"/>
    <property type="match status" value="1"/>
</dbReference>
<organism evidence="2">
    <name type="scientific">Chlorella variabilis</name>
    <name type="common">Green alga</name>
    <dbReference type="NCBI Taxonomy" id="554065"/>
    <lineage>
        <taxon>Eukaryota</taxon>
        <taxon>Viridiplantae</taxon>
        <taxon>Chlorophyta</taxon>
        <taxon>core chlorophytes</taxon>
        <taxon>Trebouxiophyceae</taxon>
        <taxon>Chlorellales</taxon>
        <taxon>Chlorellaceae</taxon>
        <taxon>Chlorella clade</taxon>
        <taxon>Chlorella</taxon>
    </lineage>
</organism>
<dbReference type="GeneID" id="17358894"/>
<dbReference type="SUPFAM" id="SSF52540">
    <property type="entry name" value="P-loop containing nucleoside triphosphate hydrolases"/>
    <property type="match status" value="1"/>
</dbReference>
<dbReference type="eggNOG" id="ENOG502RZ8W">
    <property type="taxonomic scope" value="Eukaryota"/>
</dbReference>
<evidence type="ECO:0008006" key="3">
    <source>
        <dbReference type="Google" id="ProtNLM"/>
    </source>
</evidence>
<name>E1Z3S5_CHLVA</name>
<dbReference type="InterPro" id="IPR027417">
    <property type="entry name" value="P-loop_NTPase"/>
</dbReference>
<dbReference type="Gene3D" id="3.40.50.300">
    <property type="entry name" value="P-loop containing nucleotide triphosphate hydrolases"/>
    <property type="match status" value="1"/>
</dbReference>
<dbReference type="EMBL" id="GL433836">
    <property type="protein sequence ID" value="EFN59226.1"/>
    <property type="molecule type" value="Genomic_DNA"/>
</dbReference>
<dbReference type="OMA" id="ERGTEHE"/>
<dbReference type="InParanoid" id="E1Z3S5"/>
<dbReference type="PANTHER" id="PTHR37807">
    <property type="entry name" value="OS07G0160300 PROTEIN"/>
    <property type="match status" value="1"/>
</dbReference>
<dbReference type="RefSeq" id="XP_005851328.1">
    <property type="nucleotide sequence ID" value="XM_005851266.1"/>
</dbReference>
<proteinExistence type="predicted"/>
<evidence type="ECO:0000313" key="2">
    <source>
        <dbReference type="Proteomes" id="UP000008141"/>
    </source>
</evidence>
<dbReference type="Proteomes" id="UP000008141">
    <property type="component" value="Unassembled WGS sequence"/>
</dbReference>
<keyword evidence="2" id="KW-1185">Reference proteome</keyword>
<dbReference type="PANTHER" id="PTHR37807:SF3">
    <property type="entry name" value="OS07G0160300 PROTEIN"/>
    <property type="match status" value="1"/>
</dbReference>
<gene>
    <name evidence="1" type="ORF">CHLNCDRAFT_59563</name>
</gene>
<dbReference type="OrthoDB" id="342190at2759"/>
<accession>E1Z3S5</accession>
<dbReference type="AlphaFoldDB" id="E1Z3S5"/>
<dbReference type="STRING" id="554065.E1Z3S5"/>
<reference evidence="1 2" key="1">
    <citation type="journal article" date="2010" name="Plant Cell">
        <title>The Chlorella variabilis NC64A genome reveals adaptation to photosymbiosis, coevolution with viruses, and cryptic sex.</title>
        <authorList>
            <person name="Blanc G."/>
            <person name="Duncan G."/>
            <person name="Agarkova I."/>
            <person name="Borodovsky M."/>
            <person name="Gurnon J."/>
            <person name="Kuo A."/>
            <person name="Lindquist E."/>
            <person name="Lucas S."/>
            <person name="Pangilinan J."/>
            <person name="Polle J."/>
            <person name="Salamov A."/>
            <person name="Terry A."/>
            <person name="Yamada T."/>
            <person name="Dunigan D.D."/>
            <person name="Grigoriev I.V."/>
            <person name="Claverie J.M."/>
            <person name="Van Etten J.L."/>
        </authorList>
    </citation>
    <scope>NUCLEOTIDE SEQUENCE [LARGE SCALE GENOMIC DNA]</scope>
    <source>
        <strain evidence="1 2">NC64A</strain>
    </source>
</reference>
<sequence>MQAARPPSCNCSARPSQPVLLLLKGQPGSGKSHLGRALCRHLRWPLIDKDLARSPCQPLVAGHLGIDWNQLSYDIMFSYCEAQLACGLSAVLDCPLARRSLYDRAAKLAAKHGARVALVELEPSDWQLWRQRVEQRGAQERGTEHEHKPGSWADVQTVLARNGGSEEWSAAPDIGLDLRCRLDSTGCSTEQQLQQVVSMLRSGDVLQCGGDEAAAEAAVEAVGGRAATGS</sequence>
<dbReference type="KEGG" id="cvr:CHLNCDRAFT_59563"/>
<protein>
    <recommendedName>
        <fullName evidence="3">Zeta toxin domain-containing protein</fullName>
    </recommendedName>
</protein>